<reference evidence="1 2" key="1">
    <citation type="submission" date="2023-07" db="EMBL/GenBank/DDBJ databases">
        <title>Sequencing the genomes of 1000 actinobacteria strains.</title>
        <authorList>
            <person name="Klenk H.-P."/>
        </authorList>
    </citation>
    <scope>NUCLEOTIDE SEQUENCE [LARGE SCALE GENOMIC DNA]</scope>
    <source>
        <strain evidence="1 2">DSM 44109</strain>
    </source>
</reference>
<protein>
    <submittedName>
        <fullName evidence="1">Uncharacterized protein</fullName>
    </submittedName>
</protein>
<accession>A0ABT9RM37</accession>
<sequence>MHNSPEGATATAPTTDWVWRAYLTKPAWKIGTQSLPAPEPWYDDLADAQAWVEREAAIYTRNGNRWRITGMVEFGQVTIPNGILIFEQHGSLHGFHYKFAYGMFRWVEFGRSPVAA</sequence>
<keyword evidence="2" id="KW-1185">Reference proteome</keyword>
<dbReference type="RefSeq" id="WP_306876232.1">
    <property type="nucleotide sequence ID" value="NZ_JAUSRB010000004.1"/>
</dbReference>
<dbReference type="EMBL" id="JAUSRB010000004">
    <property type="protein sequence ID" value="MDP9870359.1"/>
    <property type="molecule type" value="Genomic_DNA"/>
</dbReference>
<organism evidence="1 2">
    <name type="scientific">Streptosporangium brasiliense</name>
    <dbReference type="NCBI Taxonomy" id="47480"/>
    <lineage>
        <taxon>Bacteria</taxon>
        <taxon>Bacillati</taxon>
        <taxon>Actinomycetota</taxon>
        <taxon>Actinomycetes</taxon>
        <taxon>Streptosporangiales</taxon>
        <taxon>Streptosporangiaceae</taxon>
        <taxon>Streptosporangium</taxon>
    </lineage>
</organism>
<evidence type="ECO:0000313" key="1">
    <source>
        <dbReference type="EMBL" id="MDP9870359.1"/>
    </source>
</evidence>
<name>A0ABT9RM37_9ACTN</name>
<evidence type="ECO:0000313" key="2">
    <source>
        <dbReference type="Proteomes" id="UP001230426"/>
    </source>
</evidence>
<gene>
    <name evidence="1" type="ORF">J2S55_009697</name>
</gene>
<comment type="caution">
    <text evidence="1">The sequence shown here is derived from an EMBL/GenBank/DDBJ whole genome shotgun (WGS) entry which is preliminary data.</text>
</comment>
<proteinExistence type="predicted"/>
<dbReference type="Proteomes" id="UP001230426">
    <property type="component" value="Unassembled WGS sequence"/>
</dbReference>